<feature type="domain" description="NmrA-like" evidence="3">
    <location>
        <begin position="6"/>
        <end position="256"/>
    </location>
</feature>
<dbReference type="EMBL" id="LKMD01000108">
    <property type="protein sequence ID" value="PIA89558.1"/>
    <property type="molecule type" value="Genomic_DNA"/>
</dbReference>
<evidence type="ECO:0000313" key="4">
    <source>
        <dbReference type="EMBL" id="PIA89558.1"/>
    </source>
</evidence>
<evidence type="ECO:0000256" key="2">
    <source>
        <dbReference type="ARBA" id="ARBA00022857"/>
    </source>
</evidence>
<dbReference type="GO" id="GO:0005634">
    <property type="term" value="C:nucleus"/>
    <property type="evidence" value="ECO:0007669"/>
    <property type="project" value="TreeGrafter"/>
</dbReference>
<evidence type="ECO:0000313" key="6">
    <source>
        <dbReference type="Proteomes" id="UP000230605"/>
    </source>
</evidence>
<keyword evidence="7" id="KW-1185">Reference proteome</keyword>
<dbReference type="InterPro" id="IPR008030">
    <property type="entry name" value="NmrA-like"/>
</dbReference>
<evidence type="ECO:0000256" key="1">
    <source>
        <dbReference type="ARBA" id="ARBA00006328"/>
    </source>
</evidence>
<evidence type="ECO:0000313" key="5">
    <source>
        <dbReference type="EMBL" id="WPB03355.1"/>
    </source>
</evidence>
<protein>
    <submittedName>
        <fullName evidence="4">NmrA-like family domain-containing protein 1</fullName>
    </submittedName>
</protein>
<dbReference type="Proteomes" id="UP000230605">
    <property type="component" value="Chromosome 5"/>
</dbReference>
<dbReference type="SUPFAM" id="SSF51735">
    <property type="entry name" value="NAD(P)-binding Rossmann-fold domains"/>
    <property type="match status" value="1"/>
</dbReference>
<dbReference type="InterPro" id="IPR051164">
    <property type="entry name" value="NmrA-like_oxidored"/>
</dbReference>
<keyword evidence="2" id="KW-0521">NADP</keyword>
<dbReference type="Gene3D" id="3.90.25.10">
    <property type="entry name" value="UDP-galactose 4-epimerase, domain 1"/>
    <property type="match status" value="1"/>
</dbReference>
<dbReference type="PROSITE" id="PS51257">
    <property type="entry name" value="PROKAR_LIPOPROTEIN"/>
    <property type="match status" value="1"/>
</dbReference>
<dbReference type="PANTHER" id="PTHR42748:SF14">
    <property type="entry name" value="SNOAL-LIKE DOMAIN-CONTAINING PROTEIN"/>
    <property type="match status" value="1"/>
</dbReference>
<dbReference type="OrthoDB" id="300709at2759"/>
<organism evidence="4 6">
    <name type="scientific">Cercospora beticola</name>
    <name type="common">Sugarbeet leaf spot fungus</name>
    <dbReference type="NCBI Taxonomy" id="122368"/>
    <lineage>
        <taxon>Eukaryota</taxon>
        <taxon>Fungi</taxon>
        <taxon>Dikarya</taxon>
        <taxon>Ascomycota</taxon>
        <taxon>Pezizomycotina</taxon>
        <taxon>Dothideomycetes</taxon>
        <taxon>Dothideomycetidae</taxon>
        <taxon>Mycosphaerellales</taxon>
        <taxon>Mycosphaerellaceae</taxon>
        <taxon>Cercospora</taxon>
    </lineage>
</organism>
<dbReference type="Proteomes" id="UP001302367">
    <property type="component" value="Chromosome 5"/>
</dbReference>
<comment type="similarity">
    <text evidence="1">Belongs to the NmrA-type oxidoreductase family.</text>
</comment>
<evidence type="ECO:0000313" key="7">
    <source>
        <dbReference type="Proteomes" id="UP001302367"/>
    </source>
</evidence>
<evidence type="ECO:0000259" key="3">
    <source>
        <dbReference type="Pfam" id="PF05368"/>
    </source>
</evidence>
<proteinExistence type="inferred from homology"/>
<dbReference type="Pfam" id="PF05368">
    <property type="entry name" value="NmrA"/>
    <property type="match status" value="1"/>
</dbReference>
<dbReference type="PANTHER" id="PTHR42748">
    <property type="entry name" value="NITROGEN METABOLITE REPRESSION PROTEIN NMRA FAMILY MEMBER"/>
    <property type="match status" value="1"/>
</dbReference>
<gene>
    <name evidence="4" type="ORF">CB0940_07408</name>
    <name evidence="5" type="ORF">RHO25_007993</name>
</gene>
<dbReference type="AlphaFoldDB" id="A0A2G5HAL3"/>
<dbReference type="Gene3D" id="3.40.50.720">
    <property type="entry name" value="NAD(P)-binding Rossmann-like Domain"/>
    <property type="match status" value="1"/>
</dbReference>
<dbReference type="EMBL" id="CP134188">
    <property type="protein sequence ID" value="WPB03355.1"/>
    <property type="molecule type" value="Genomic_DNA"/>
</dbReference>
<accession>A0A2G5HAL3</accession>
<name>A0A2G5HAL3_CERBT</name>
<reference evidence="4 6" key="1">
    <citation type="submission" date="2015-10" db="EMBL/GenBank/DDBJ databases">
        <title>The cercosporin biosynthetic gene cluster was horizontally transferred to several fungal lineages and shown to be expanded in Cercospora beticola based on microsynteny with recipient genomes.</title>
        <authorList>
            <person name="De Jonge R."/>
            <person name="Ebert M.K."/>
            <person name="Suttle J.C."/>
            <person name="Jurick Ii W.M."/>
            <person name="Secor G.A."/>
            <person name="Thomma B.P."/>
            <person name="Van De Peer Y."/>
            <person name="Bolton M.D."/>
        </authorList>
    </citation>
    <scope>NUCLEOTIDE SEQUENCE [LARGE SCALE GENOMIC DNA]</scope>
    <source>
        <strain evidence="4 6">09-40</strain>
    </source>
</reference>
<reference evidence="5 7" key="2">
    <citation type="submission" date="2023-09" db="EMBL/GenBank/DDBJ databases">
        <title>Complete-Gapless Cercospora beticola genome.</title>
        <authorList>
            <person name="Wyatt N.A."/>
            <person name="Spanner R.E."/>
            <person name="Bolton M.D."/>
        </authorList>
    </citation>
    <scope>NUCLEOTIDE SEQUENCE [LARGE SCALE GENOMIC DNA]</scope>
    <source>
        <strain evidence="5">Cb09-40</strain>
    </source>
</reference>
<sequence>MGSDLKLIFVVGGTGAQGLPIVNTLSACGRYAVRVLTRNKNSERAKQLAQLPNVELFEGQQTSQKDLHAGFKGAWGAWVNTDGFTIGEKNELFYGCRAYEIARDEGVKHYIYAATDFALKDTDWDETYHWGHNDAKGRVLDYISAQGQNGAMTSSSVITGPYMDMLYDGMFVPQEQEDGSLVWANPAEDGKIPLIAVEDGGPYALWMFDNVKESAGLFLKVATDEVSFADIAKTFTKVTGRPAKHVQVPLADFLAKAEPYPNAPANFAAGPNVPRDESMMTFIENFTPWWKFWGQGKAVKRDFALLDKIHPNRLKSLEEWMKRHNYDGKPKSILKGAKDLRDMAAAMQAAQKQE</sequence>
<dbReference type="InterPro" id="IPR036291">
    <property type="entry name" value="NAD(P)-bd_dom_sf"/>
</dbReference>